<evidence type="ECO:0000313" key="3">
    <source>
        <dbReference type="WBParaSite" id="nRc.2.0.1.t40984-RA"/>
    </source>
</evidence>
<name>A0A915KR88_ROMCU</name>
<keyword evidence="2" id="KW-1185">Reference proteome</keyword>
<evidence type="ECO:0000313" key="2">
    <source>
        <dbReference type="Proteomes" id="UP000887565"/>
    </source>
</evidence>
<proteinExistence type="predicted"/>
<dbReference type="AlphaFoldDB" id="A0A915KR88"/>
<keyword evidence="1" id="KW-0732">Signal</keyword>
<organism evidence="2 3">
    <name type="scientific">Romanomermis culicivorax</name>
    <name type="common">Nematode worm</name>
    <dbReference type="NCBI Taxonomy" id="13658"/>
    <lineage>
        <taxon>Eukaryota</taxon>
        <taxon>Metazoa</taxon>
        <taxon>Ecdysozoa</taxon>
        <taxon>Nematoda</taxon>
        <taxon>Enoplea</taxon>
        <taxon>Dorylaimia</taxon>
        <taxon>Mermithida</taxon>
        <taxon>Mermithoidea</taxon>
        <taxon>Mermithidae</taxon>
        <taxon>Romanomermis</taxon>
    </lineage>
</organism>
<dbReference type="Proteomes" id="UP000887565">
    <property type="component" value="Unplaced"/>
</dbReference>
<accession>A0A915KR88</accession>
<reference evidence="3" key="1">
    <citation type="submission" date="2022-11" db="UniProtKB">
        <authorList>
            <consortium name="WormBaseParasite"/>
        </authorList>
    </citation>
    <scope>IDENTIFICATION</scope>
</reference>
<evidence type="ECO:0000256" key="1">
    <source>
        <dbReference type="SAM" id="SignalP"/>
    </source>
</evidence>
<protein>
    <submittedName>
        <fullName evidence="3">Uncharacterized protein</fullName>
    </submittedName>
</protein>
<dbReference type="WBParaSite" id="nRc.2.0.1.t40984-RA">
    <property type="protein sequence ID" value="nRc.2.0.1.t40984-RA"/>
    <property type="gene ID" value="nRc.2.0.1.g40984"/>
</dbReference>
<feature type="signal peptide" evidence="1">
    <location>
        <begin position="1"/>
        <end position="20"/>
    </location>
</feature>
<sequence>MIRFVSIQLVTALFFYAAMATESRIDDYTLYGDLNSPQLGVDLKSGMKILFIDQKTVQRDNNQTIRFRLDVKAGSMHTTKWGTELVPELLQRLILRGSSSSFSTTVGGNFKLVSHANSDVPYSKYANHPITANDRDYTILEKCSMTNDQDSLTLQVSKLGGKIRTDINVDYSSFDFEIPARHAVEIFRNITEHLLQFYQAHYHFGNMVLIISDMNSHFRSEILTILPSSSQKFIRQEEQPRYTNIPTSFAQFVEKPIEKDLLQIIVMRRQAPQDNVQIFEKWLEFLMNERSPDSLAEILKSEKMIELTGRISVVLHHEYARHVGKKINCLYILFPLTKIGRENHGRILGIYLDYIKLLFGNSLSVMRSWRMFNGLSLNFDDQVLLLNF</sequence>
<feature type="chain" id="PRO_5037631654" evidence="1">
    <location>
        <begin position="21"/>
        <end position="388"/>
    </location>
</feature>